<dbReference type="SUPFAM" id="SSF50978">
    <property type="entry name" value="WD40 repeat-like"/>
    <property type="match status" value="1"/>
</dbReference>
<dbReference type="PROSITE" id="PS50082">
    <property type="entry name" value="WD_REPEATS_2"/>
    <property type="match status" value="3"/>
</dbReference>
<dbReference type="Proteomes" id="UP001604277">
    <property type="component" value="Unassembled WGS sequence"/>
</dbReference>
<gene>
    <name evidence="3" type="ORF">Fot_30183</name>
</gene>
<feature type="coiled-coil region" evidence="2">
    <location>
        <begin position="104"/>
        <end position="131"/>
    </location>
</feature>
<evidence type="ECO:0000313" key="3">
    <source>
        <dbReference type="EMBL" id="KAL2516212.1"/>
    </source>
</evidence>
<dbReference type="InterPro" id="IPR036322">
    <property type="entry name" value="WD40_repeat_dom_sf"/>
</dbReference>
<proteinExistence type="predicted"/>
<dbReference type="AlphaFoldDB" id="A0ABD1TU07"/>
<name>A0ABD1TU07_9LAMI</name>
<feature type="repeat" description="WD" evidence="1">
    <location>
        <begin position="392"/>
        <end position="422"/>
    </location>
</feature>
<reference evidence="4" key="1">
    <citation type="submission" date="2024-07" db="EMBL/GenBank/DDBJ databases">
        <title>Two chromosome-level genome assemblies of Korean endemic species Abeliophyllum distichum and Forsythia ovata (Oleaceae).</title>
        <authorList>
            <person name="Jang H."/>
        </authorList>
    </citation>
    <scope>NUCLEOTIDE SEQUENCE [LARGE SCALE GENOMIC DNA]</scope>
</reference>
<comment type="caution">
    <text evidence="3">The sequence shown here is derived from an EMBL/GenBank/DDBJ whole genome shotgun (WGS) entry which is preliminary data.</text>
</comment>
<dbReference type="InterPro" id="IPR045182">
    <property type="entry name" value="JINGUBANG-like"/>
</dbReference>
<dbReference type="PROSITE" id="PS50294">
    <property type="entry name" value="WD_REPEATS_REGION"/>
    <property type="match status" value="2"/>
</dbReference>
<dbReference type="Gene3D" id="2.130.10.10">
    <property type="entry name" value="YVTN repeat-like/Quinoprotein amine dehydrogenase"/>
    <property type="match status" value="2"/>
</dbReference>
<evidence type="ECO:0000256" key="2">
    <source>
        <dbReference type="SAM" id="Coils"/>
    </source>
</evidence>
<keyword evidence="2" id="KW-0175">Coiled coil</keyword>
<evidence type="ECO:0000256" key="1">
    <source>
        <dbReference type="PROSITE-ProRule" id="PRU00221"/>
    </source>
</evidence>
<dbReference type="SMART" id="SM00320">
    <property type="entry name" value="WD40"/>
    <property type="match status" value="7"/>
</dbReference>
<keyword evidence="4" id="KW-1185">Reference proteome</keyword>
<feature type="repeat" description="WD" evidence="1">
    <location>
        <begin position="485"/>
        <end position="514"/>
    </location>
</feature>
<dbReference type="CDD" id="cd00200">
    <property type="entry name" value="WD40"/>
    <property type="match status" value="1"/>
</dbReference>
<dbReference type="PANTHER" id="PTHR22844">
    <property type="entry name" value="F-BOX AND WD40 DOMAIN PROTEIN"/>
    <property type="match status" value="1"/>
</dbReference>
<dbReference type="EMBL" id="JBFOLJ010000008">
    <property type="protein sequence ID" value="KAL2516212.1"/>
    <property type="molecule type" value="Genomic_DNA"/>
</dbReference>
<sequence>MGIYHLNLRRGYWRPCRIPQAVAVGHKPDLFQHCVETTIPDGCSQNNMINEQQPSKLYPRRSKNTMGFDNMINEPPPSNFQFMPTPSSVVPYPIQEDVPRTMDLNNMIDDLEQMQQQEDERRREKAKARRMAISSHRIVLPRITFSPEAGNFLYKINCWCNNLHQQICISNLLYQQIALQIMQSAYQQIARKPSLTEAPCTPPHLSTATSLSINLHNYSHSQPSTPRLSFTPSKLDDLHSTYRCICSVLKKDGQILSVAASSGLVYTGSQGNTIRIWRLPEFTECGQLKTKACMVVALEVSNDRIYAAYSDCKIRVWRRTWEGVIKHVRLATIPKTGSYVQSYITGKDKMMKHIGPISSLAINVSDDILYSASLDKTVKVWRISDFKCIETIQAHTEPINAIVVADDGVLYTASDDATVRVWRRNFCSGSRPHSLTVTLSAKYSPVKTLALTLDGGVLYGGCTDGYVHYWLKGWFSGQLQYGGALPGHTHAVMCLANVANYVVSGSADSTSRVWIREQDGQHSCIAVLQGHRGPIRCVAAFPKHDSEESTEDGCTIYTGSIDGILKVWRVINTSQNQDSSKNAREYFEFA</sequence>
<evidence type="ECO:0000313" key="4">
    <source>
        <dbReference type="Proteomes" id="UP001604277"/>
    </source>
</evidence>
<organism evidence="3 4">
    <name type="scientific">Forsythia ovata</name>
    <dbReference type="NCBI Taxonomy" id="205694"/>
    <lineage>
        <taxon>Eukaryota</taxon>
        <taxon>Viridiplantae</taxon>
        <taxon>Streptophyta</taxon>
        <taxon>Embryophyta</taxon>
        <taxon>Tracheophyta</taxon>
        <taxon>Spermatophyta</taxon>
        <taxon>Magnoliopsida</taxon>
        <taxon>eudicotyledons</taxon>
        <taxon>Gunneridae</taxon>
        <taxon>Pentapetalae</taxon>
        <taxon>asterids</taxon>
        <taxon>lamiids</taxon>
        <taxon>Lamiales</taxon>
        <taxon>Oleaceae</taxon>
        <taxon>Forsythieae</taxon>
        <taxon>Forsythia</taxon>
    </lineage>
</organism>
<feature type="repeat" description="WD" evidence="1">
    <location>
        <begin position="350"/>
        <end position="391"/>
    </location>
</feature>
<keyword evidence="1" id="KW-0853">WD repeat</keyword>
<dbReference type="InterPro" id="IPR001680">
    <property type="entry name" value="WD40_rpt"/>
</dbReference>
<protein>
    <submittedName>
        <fullName evidence="3">Notchless-like WD40 repeat-containing protein</fullName>
    </submittedName>
</protein>
<accession>A0ABD1TU07</accession>
<dbReference type="Pfam" id="PF00400">
    <property type="entry name" value="WD40"/>
    <property type="match status" value="4"/>
</dbReference>
<dbReference type="InterPro" id="IPR015943">
    <property type="entry name" value="WD40/YVTN_repeat-like_dom_sf"/>
</dbReference>
<dbReference type="PANTHER" id="PTHR22844:SF342">
    <property type="entry name" value="AND WD40 DOMAIN PROTEIN, PUTATIVE-RELATED"/>
    <property type="match status" value="1"/>
</dbReference>